<feature type="transmembrane region" description="Helical" evidence="1">
    <location>
        <begin position="52"/>
        <end position="71"/>
    </location>
</feature>
<keyword evidence="3" id="KW-1185">Reference proteome</keyword>
<dbReference type="HOGENOM" id="CLU_079270_3_0_2"/>
<feature type="transmembrane region" description="Helical" evidence="1">
    <location>
        <begin position="238"/>
        <end position="260"/>
    </location>
</feature>
<dbReference type="KEGG" id="mel:Metbo_1627"/>
<sequence length="270" mass="30698">MSIGEITKDALRYPFSDWKKILVLGIFGVIATLSINELIGTVYLFFDSSASVSIVVLTIIGLLSIFIERGYQFRILKSSLNGMVELPKFNSWMSMLKDGFKLSIVTIVYLIPFVLIYLVLKGPFVAILQLIFKSPIKMSFFTTVGILHLMEFFILFLFINIILIMFMISIANMANNNGKLSAAFKFRQITNKLSSVGWKNLIVWYVLTEFIYLIILFISGIIIKEISHLIIPSAGNALGPLIITILMSLIVISYLYMYLYRSLALLWLKK</sequence>
<dbReference type="RefSeq" id="WP_013645205.1">
    <property type="nucleotide sequence ID" value="NC_015216.1"/>
</dbReference>
<dbReference type="Pfam" id="PF13197">
    <property type="entry name" value="DUF4013"/>
    <property type="match status" value="1"/>
</dbReference>
<evidence type="ECO:0008006" key="4">
    <source>
        <dbReference type="Google" id="ProtNLM"/>
    </source>
</evidence>
<dbReference type="GeneID" id="10278084"/>
<gene>
    <name evidence="2" type="ordered locus">Metbo_1627</name>
</gene>
<evidence type="ECO:0000256" key="1">
    <source>
        <dbReference type="SAM" id="Phobius"/>
    </source>
</evidence>
<dbReference type="Proteomes" id="UP000007490">
    <property type="component" value="Chromosome"/>
</dbReference>
<dbReference type="InterPro" id="IPR025098">
    <property type="entry name" value="DUF4013"/>
</dbReference>
<keyword evidence="1" id="KW-1133">Transmembrane helix</keyword>
<organism evidence="2 3">
    <name type="scientific">Methanobacterium lacus (strain AL-21)</name>
    <dbReference type="NCBI Taxonomy" id="877455"/>
    <lineage>
        <taxon>Archaea</taxon>
        <taxon>Methanobacteriati</taxon>
        <taxon>Methanobacteriota</taxon>
        <taxon>Methanomada group</taxon>
        <taxon>Methanobacteria</taxon>
        <taxon>Methanobacteriales</taxon>
        <taxon>Methanobacteriaceae</taxon>
        <taxon>Methanobacterium</taxon>
    </lineage>
</organism>
<dbReference type="EMBL" id="CP002551">
    <property type="protein sequence ID" value="ADZ09854.1"/>
    <property type="molecule type" value="Genomic_DNA"/>
</dbReference>
<evidence type="ECO:0000313" key="3">
    <source>
        <dbReference type="Proteomes" id="UP000007490"/>
    </source>
</evidence>
<dbReference type="OrthoDB" id="71413at2157"/>
<keyword evidence="1" id="KW-0812">Transmembrane</keyword>
<name>F0T9A3_METLA</name>
<reference evidence="2 3" key="2">
    <citation type="journal article" date="2014" name="Int. J. Syst. Evol. Microbiol.">
        <title>Methanobacterium paludis sp. nov. and a novel strain of Methanobacterium lacus isolated from northern peatlands.</title>
        <authorList>
            <person name="Cadillo-Quiroz H."/>
            <person name="Brauer S.L."/>
            <person name="Goodson N."/>
            <person name="Yavitt J.B."/>
            <person name="Zinder S.H."/>
        </authorList>
    </citation>
    <scope>NUCLEOTIDE SEQUENCE [LARGE SCALE GENOMIC DNA]</scope>
    <source>
        <strain evidence="2 3">AL-21</strain>
    </source>
</reference>
<dbReference type="eggNOG" id="arCOG02879">
    <property type="taxonomic scope" value="Archaea"/>
</dbReference>
<keyword evidence="1" id="KW-0472">Membrane</keyword>
<accession>F0T9A3</accession>
<reference evidence="3" key="1">
    <citation type="submission" date="2011-02" db="EMBL/GenBank/DDBJ databases">
        <title>Complete sequence of Methanobacterium sp. AL-21.</title>
        <authorList>
            <consortium name="US DOE Joint Genome Institute"/>
            <person name="Lucas S."/>
            <person name="Copeland A."/>
            <person name="Lapidus A."/>
            <person name="Cheng J.-F."/>
            <person name="Goodwin L."/>
            <person name="Pitluck S."/>
            <person name="Chertkov O."/>
            <person name="Detter J.C."/>
            <person name="Han C."/>
            <person name="Tapia R."/>
            <person name="Land M."/>
            <person name="Hauser L."/>
            <person name="Kyrpides N."/>
            <person name="Ivanova N."/>
            <person name="Mikhailova N."/>
            <person name="Pagani I."/>
            <person name="Cadillo-Quiroz H."/>
            <person name="Imachi H."/>
            <person name="Zinder S."/>
            <person name="Liu W."/>
            <person name="Woyke T."/>
        </authorList>
    </citation>
    <scope>NUCLEOTIDE SEQUENCE [LARGE SCALE GENOMIC DNA]</scope>
    <source>
        <strain evidence="3">AL-21</strain>
    </source>
</reference>
<feature type="transmembrane region" description="Helical" evidence="1">
    <location>
        <begin position="152"/>
        <end position="171"/>
    </location>
</feature>
<dbReference type="AlphaFoldDB" id="F0T9A3"/>
<proteinExistence type="predicted"/>
<feature type="transmembrane region" description="Helical" evidence="1">
    <location>
        <begin position="21"/>
        <end position="46"/>
    </location>
</feature>
<protein>
    <recommendedName>
        <fullName evidence="4">Glycerophosphoryl diester phosphodiesterase membrane domain-containing protein</fullName>
    </recommendedName>
</protein>
<feature type="transmembrane region" description="Helical" evidence="1">
    <location>
        <begin position="102"/>
        <end position="132"/>
    </location>
</feature>
<evidence type="ECO:0000313" key="2">
    <source>
        <dbReference type="EMBL" id="ADZ09854.1"/>
    </source>
</evidence>
<feature type="transmembrane region" description="Helical" evidence="1">
    <location>
        <begin position="202"/>
        <end position="223"/>
    </location>
</feature>